<proteinExistence type="predicted"/>
<gene>
    <name evidence="1" type="ORF">NLG97_g3526</name>
</gene>
<name>A0ACC1QXU7_9HYPO</name>
<dbReference type="Proteomes" id="UP001148737">
    <property type="component" value="Unassembled WGS sequence"/>
</dbReference>
<sequence>MSDTTKGAAADVRPAPPAYMANSNIPNQHDTIQEAPACVPVSAPMSQTLHKIYNRCFYLNIVRCLIGAVVVGLAADILASKPKQDAKIFAAVAVAVGAINIPSVIKMRPRSPTDARLPQWFQLLNGLYALAWVAVMGTAFNQCVNGDNDPAVDQPDTLPTGYYGDGYTRLAKRRVIVIGGGGFDLFETKIAKLFVAIGALAVINFIFALCLSLQGSRMSRVHITPSEIEALYYQRTRQRGSKHQPLPTATPEVSQVYSVNAVKRMRANVAQDDPSGRLRRKAVDIAGCPLFGVTCVPLF</sequence>
<keyword evidence="2" id="KW-1185">Reference proteome</keyword>
<reference evidence="1" key="1">
    <citation type="submission" date="2022-07" db="EMBL/GenBank/DDBJ databases">
        <title>Genome Sequence of Lecanicillium saksenae.</title>
        <authorList>
            <person name="Buettner E."/>
        </authorList>
    </citation>
    <scope>NUCLEOTIDE SEQUENCE</scope>
    <source>
        <strain evidence="1">VT-O1</strain>
    </source>
</reference>
<evidence type="ECO:0000313" key="1">
    <source>
        <dbReference type="EMBL" id="KAJ3495256.1"/>
    </source>
</evidence>
<organism evidence="1 2">
    <name type="scientific">Lecanicillium saksenae</name>
    <dbReference type="NCBI Taxonomy" id="468837"/>
    <lineage>
        <taxon>Eukaryota</taxon>
        <taxon>Fungi</taxon>
        <taxon>Dikarya</taxon>
        <taxon>Ascomycota</taxon>
        <taxon>Pezizomycotina</taxon>
        <taxon>Sordariomycetes</taxon>
        <taxon>Hypocreomycetidae</taxon>
        <taxon>Hypocreales</taxon>
        <taxon>Cordycipitaceae</taxon>
        <taxon>Lecanicillium</taxon>
    </lineage>
</organism>
<dbReference type="EMBL" id="JANAKD010000298">
    <property type="protein sequence ID" value="KAJ3495256.1"/>
    <property type="molecule type" value="Genomic_DNA"/>
</dbReference>
<accession>A0ACC1QXU7</accession>
<protein>
    <submittedName>
        <fullName evidence="1">Uncharacterized protein</fullName>
    </submittedName>
</protein>
<evidence type="ECO:0000313" key="2">
    <source>
        <dbReference type="Proteomes" id="UP001148737"/>
    </source>
</evidence>
<comment type="caution">
    <text evidence="1">The sequence shown here is derived from an EMBL/GenBank/DDBJ whole genome shotgun (WGS) entry which is preliminary data.</text>
</comment>